<dbReference type="PATRIC" id="fig|1423755.3.peg.1324"/>
<dbReference type="RefSeq" id="WP_025022793.1">
    <property type="nucleotide sequence ID" value="NZ_AZGD01000027.1"/>
</dbReference>
<dbReference type="PROSITE" id="PS01031">
    <property type="entry name" value="SHSP"/>
    <property type="match status" value="1"/>
</dbReference>
<evidence type="ECO:0000259" key="3">
    <source>
        <dbReference type="PROSITE" id="PS01031"/>
    </source>
</evidence>
<evidence type="ECO:0000256" key="1">
    <source>
        <dbReference type="PROSITE-ProRule" id="PRU00285"/>
    </source>
</evidence>
<feature type="domain" description="CS" evidence="4">
    <location>
        <begin position="32"/>
        <end position="137"/>
    </location>
</feature>
<dbReference type="InterPro" id="IPR007052">
    <property type="entry name" value="CS_dom"/>
</dbReference>
<dbReference type="PANTHER" id="PTHR11527">
    <property type="entry name" value="HEAT-SHOCK PROTEIN 20 FAMILY MEMBER"/>
    <property type="match status" value="1"/>
</dbReference>
<dbReference type="OrthoDB" id="9811615at2"/>
<keyword evidence="6" id="KW-1185">Reference proteome</keyword>
<dbReference type="EMBL" id="AZGD01000027">
    <property type="protein sequence ID" value="KRM19907.1"/>
    <property type="molecule type" value="Genomic_DNA"/>
</dbReference>
<dbReference type="PROSITE" id="PS51203">
    <property type="entry name" value="CS"/>
    <property type="match status" value="1"/>
</dbReference>
<protein>
    <submittedName>
        <fullName evidence="5">Heat shock protein Hsp20</fullName>
    </submittedName>
</protein>
<dbReference type="CDD" id="cd06471">
    <property type="entry name" value="ACD_LpsHSP_like"/>
    <property type="match status" value="1"/>
</dbReference>
<dbReference type="InterPro" id="IPR031107">
    <property type="entry name" value="Small_HSP"/>
</dbReference>
<dbReference type="Proteomes" id="UP000051054">
    <property type="component" value="Unassembled WGS sequence"/>
</dbReference>
<dbReference type="Gene3D" id="2.60.40.790">
    <property type="match status" value="1"/>
</dbReference>
<dbReference type="Pfam" id="PF00011">
    <property type="entry name" value="HSP20"/>
    <property type="match status" value="1"/>
</dbReference>
<dbReference type="InterPro" id="IPR008978">
    <property type="entry name" value="HSP20-like_chaperone"/>
</dbReference>
<gene>
    <name evidence="5" type="ORF">FC40_GL001250</name>
</gene>
<comment type="similarity">
    <text evidence="1 2">Belongs to the small heat shock protein (HSP20) family.</text>
</comment>
<sequence length="141" mass="15665">MANELTRGFNGLFGNDDFFNSFGHPFFNMSDVKEMRTDVAESDKDYTVAIDLPGIDKKDIHADFKDGVLTVSAKRDSFSDDADSNGNVIASERSYGRFSRQYQLPGVDEQNVSAKYDDGVLKITLPKATKEISDNHTIAIN</sequence>
<accession>A0A0R1WYQ8</accession>
<organism evidence="5 6">
    <name type="scientific">Ligilactobacillus hayakitensis DSM 18933 = JCM 14209</name>
    <dbReference type="NCBI Taxonomy" id="1423755"/>
    <lineage>
        <taxon>Bacteria</taxon>
        <taxon>Bacillati</taxon>
        <taxon>Bacillota</taxon>
        <taxon>Bacilli</taxon>
        <taxon>Lactobacillales</taxon>
        <taxon>Lactobacillaceae</taxon>
        <taxon>Ligilactobacillus</taxon>
    </lineage>
</organism>
<feature type="domain" description="SHSP" evidence="3">
    <location>
        <begin position="28"/>
        <end position="141"/>
    </location>
</feature>
<comment type="caution">
    <text evidence="5">The sequence shown here is derived from an EMBL/GenBank/DDBJ whole genome shotgun (WGS) entry which is preliminary data.</text>
</comment>
<dbReference type="SUPFAM" id="SSF49764">
    <property type="entry name" value="HSP20-like chaperones"/>
    <property type="match status" value="1"/>
</dbReference>
<keyword evidence="5" id="KW-0346">Stress response</keyword>
<evidence type="ECO:0000256" key="2">
    <source>
        <dbReference type="RuleBase" id="RU003616"/>
    </source>
</evidence>
<evidence type="ECO:0000259" key="4">
    <source>
        <dbReference type="PROSITE" id="PS51203"/>
    </source>
</evidence>
<dbReference type="STRING" id="1423755.FC40_GL001250"/>
<dbReference type="eggNOG" id="COG0071">
    <property type="taxonomic scope" value="Bacteria"/>
</dbReference>
<dbReference type="InterPro" id="IPR002068">
    <property type="entry name" value="A-crystallin/Hsp20_dom"/>
</dbReference>
<proteinExistence type="inferred from homology"/>
<evidence type="ECO:0000313" key="5">
    <source>
        <dbReference type="EMBL" id="KRM19907.1"/>
    </source>
</evidence>
<evidence type="ECO:0000313" key="6">
    <source>
        <dbReference type="Proteomes" id="UP000051054"/>
    </source>
</evidence>
<dbReference type="AlphaFoldDB" id="A0A0R1WYQ8"/>
<name>A0A0R1WYQ8_9LACO</name>
<reference evidence="5 6" key="1">
    <citation type="journal article" date="2015" name="Genome Announc.">
        <title>Expanding the biotechnology potential of lactobacilli through comparative genomics of 213 strains and associated genera.</title>
        <authorList>
            <person name="Sun Z."/>
            <person name="Harris H.M."/>
            <person name="McCann A."/>
            <person name="Guo C."/>
            <person name="Argimon S."/>
            <person name="Zhang W."/>
            <person name="Yang X."/>
            <person name="Jeffery I.B."/>
            <person name="Cooney J.C."/>
            <person name="Kagawa T.F."/>
            <person name="Liu W."/>
            <person name="Song Y."/>
            <person name="Salvetti E."/>
            <person name="Wrobel A."/>
            <person name="Rasinkangas P."/>
            <person name="Parkhill J."/>
            <person name="Rea M.C."/>
            <person name="O'Sullivan O."/>
            <person name="Ritari J."/>
            <person name="Douillard F.P."/>
            <person name="Paul Ross R."/>
            <person name="Yang R."/>
            <person name="Briner A.E."/>
            <person name="Felis G.E."/>
            <person name="de Vos W.M."/>
            <person name="Barrangou R."/>
            <person name="Klaenhammer T.R."/>
            <person name="Caufield P.W."/>
            <person name="Cui Y."/>
            <person name="Zhang H."/>
            <person name="O'Toole P.W."/>
        </authorList>
    </citation>
    <scope>NUCLEOTIDE SEQUENCE [LARGE SCALE GENOMIC DNA]</scope>
    <source>
        <strain evidence="5 6">DSM 18933</strain>
    </source>
</reference>